<gene>
    <name evidence="2" type="ORF">AMATHDRAFT_75922</name>
</gene>
<dbReference type="Proteomes" id="UP000242287">
    <property type="component" value="Unassembled WGS sequence"/>
</dbReference>
<feature type="compositionally biased region" description="Pro residues" evidence="1">
    <location>
        <begin position="210"/>
        <end position="221"/>
    </location>
</feature>
<keyword evidence="3" id="KW-1185">Reference proteome</keyword>
<accession>A0A2A9NH16</accession>
<feature type="compositionally biased region" description="Basic and acidic residues" evidence="1">
    <location>
        <begin position="398"/>
        <end position="408"/>
    </location>
</feature>
<feature type="region of interest" description="Disordered" evidence="1">
    <location>
        <begin position="15"/>
        <end position="170"/>
    </location>
</feature>
<name>A0A2A9NH16_9AGAR</name>
<feature type="region of interest" description="Disordered" evidence="1">
    <location>
        <begin position="366"/>
        <end position="386"/>
    </location>
</feature>
<sequence>MMLVQKQAHFPLSPLLAHSHRRNPSAPPAVIVQPTRTPGLLSLSKPARPAPPQQRQIHAQSRQQRSTPKPRQPLAPTFMAVSRPAADSVPSDKKSPLPATFNITTTASPSPQTRGRNTAKNTKEKASTMRSSSHTSLRGRPARQPSPPLPPAPLKTPPAEGPVTKFSQSSNLFDPFLDETLQNKFPPTLSNIPSGKLARRRQPLAEVSPPTVPSTPSPVPIPQSNGNNRLKLHNISRSDPVLSHMPQHRVTRRSSTIGSVPWDVFPICDDMTDAGDVSDNDIRSPPTTPTCSRQNNFKGPRTAPLSGTFPLSMAPSSVPQKARGRKHRRSPSEGVFNMSSDDDTTSGLSLNPSVLALFQLARTPGTGRRPMYASPYKTPAPVTPKYVRDSTPAALLAKERQSEKEAAEKAAGYFASSSFQNSPSPEELPDPLFV</sequence>
<dbReference type="EMBL" id="KZ302016">
    <property type="protein sequence ID" value="PFH49909.1"/>
    <property type="molecule type" value="Genomic_DNA"/>
</dbReference>
<protein>
    <submittedName>
        <fullName evidence="2">Uncharacterized protein</fullName>
    </submittedName>
</protein>
<evidence type="ECO:0000256" key="1">
    <source>
        <dbReference type="SAM" id="MobiDB-lite"/>
    </source>
</evidence>
<feature type="region of interest" description="Disordered" evidence="1">
    <location>
        <begin position="398"/>
        <end position="434"/>
    </location>
</feature>
<evidence type="ECO:0000313" key="3">
    <source>
        <dbReference type="Proteomes" id="UP000242287"/>
    </source>
</evidence>
<dbReference type="STRING" id="703135.A0A2A9NH16"/>
<feature type="compositionally biased region" description="Pro residues" evidence="1">
    <location>
        <begin position="144"/>
        <end position="160"/>
    </location>
</feature>
<dbReference type="AlphaFoldDB" id="A0A2A9NH16"/>
<reference evidence="2 3" key="1">
    <citation type="submission" date="2014-02" db="EMBL/GenBank/DDBJ databases">
        <title>Transposable element dynamics among asymbiotic and ectomycorrhizal Amanita fungi.</title>
        <authorList>
            <consortium name="DOE Joint Genome Institute"/>
            <person name="Hess J."/>
            <person name="Skrede I."/>
            <person name="Wolfe B."/>
            <person name="LaButti K."/>
            <person name="Ohm R.A."/>
            <person name="Grigoriev I.V."/>
            <person name="Pringle A."/>
        </authorList>
    </citation>
    <scope>NUCLEOTIDE SEQUENCE [LARGE SCALE GENOMIC DNA]</scope>
    <source>
        <strain evidence="2 3">SKay4041</strain>
    </source>
</reference>
<organism evidence="2 3">
    <name type="scientific">Amanita thiersii Skay4041</name>
    <dbReference type="NCBI Taxonomy" id="703135"/>
    <lineage>
        <taxon>Eukaryota</taxon>
        <taxon>Fungi</taxon>
        <taxon>Dikarya</taxon>
        <taxon>Basidiomycota</taxon>
        <taxon>Agaricomycotina</taxon>
        <taxon>Agaricomycetes</taxon>
        <taxon>Agaricomycetidae</taxon>
        <taxon>Agaricales</taxon>
        <taxon>Pluteineae</taxon>
        <taxon>Amanitaceae</taxon>
        <taxon>Amanita</taxon>
    </lineage>
</organism>
<feature type="compositionally biased region" description="Polar residues" evidence="1">
    <location>
        <begin position="415"/>
        <end position="424"/>
    </location>
</feature>
<feature type="region of interest" description="Disordered" evidence="1">
    <location>
        <begin position="184"/>
        <end position="223"/>
    </location>
</feature>
<evidence type="ECO:0000313" key="2">
    <source>
        <dbReference type="EMBL" id="PFH49909.1"/>
    </source>
</evidence>
<feature type="compositionally biased region" description="Low complexity" evidence="1">
    <location>
        <begin position="53"/>
        <end position="65"/>
    </location>
</feature>
<dbReference type="OrthoDB" id="3226344at2759"/>
<feature type="compositionally biased region" description="Polar residues" evidence="1">
    <location>
        <begin position="184"/>
        <end position="193"/>
    </location>
</feature>
<proteinExistence type="predicted"/>
<feature type="compositionally biased region" description="Polar residues" evidence="1">
    <location>
        <begin position="101"/>
        <end position="120"/>
    </location>
</feature>
<feature type="region of interest" description="Disordered" evidence="1">
    <location>
        <begin position="278"/>
        <end position="347"/>
    </location>
</feature>